<gene>
    <name evidence="2" type="ORF">FYJ45_00620</name>
</gene>
<accession>A0A6N7VV60</accession>
<evidence type="ECO:0000313" key="3">
    <source>
        <dbReference type="Proteomes" id="UP000436047"/>
    </source>
</evidence>
<keyword evidence="1" id="KW-0472">Membrane</keyword>
<dbReference type="Proteomes" id="UP000436047">
    <property type="component" value="Unassembled WGS sequence"/>
</dbReference>
<evidence type="ECO:0000313" key="2">
    <source>
        <dbReference type="EMBL" id="MSS86909.1"/>
    </source>
</evidence>
<comment type="caution">
    <text evidence="2">The sequence shown here is derived from an EMBL/GenBank/DDBJ whole genome shotgun (WGS) entry which is preliminary data.</text>
</comment>
<keyword evidence="1" id="KW-0812">Transmembrane</keyword>
<name>A0A6N7VV60_9FIRM</name>
<protein>
    <submittedName>
        <fullName evidence="2">Uncharacterized protein</fullName>
    </submittedName>
</protein>
<feature type="transmembrane region" description="Helical" evidence="1">
    <location>
        <begin position="315"/>
        <end position="332"/>
    </location>
</feature>
<keyword evidence="3" id="KW-1185">Reference proteome</keyword>
<dbReference type="AlphaFoldDB" id="A0A6N7VV60"/>
<keyword evidence="1" id="KW-1133">Transmembrane helix</keyword>
<feature type="transmembrane region" description="Helical" evidence="1">
    <location>
        <begin position="38"/>
        <end position="58"/>
    </location>
</feature>
<feature type="transmembrane region" description="Helical" evidence="1">
    <location>
        <begin position="154"/>
        <end position="173"/>
    </location>
</feature>
<proteinExistence type="predicted"/>
<sequence>MEILQFLVGEILGDSSFFLTIYQDRNIAPMTGRDRRNYILFPLLSFFLSFLSITVMYASQEAVRKAYLELKSMWPWLINLKELVHCILDIFPQASSMFCYMTLYMFGRSKLSEKFVYFGKGFMEAHEDFGKIYVRDELSNDYVLSKKWKTIANALKLFIAVNLFYLAVLHTGVMNIQNVLFFRPIELFPTVYLTALFEAVNYLDNGVPVRWRWLKKRNREIPYNMKLRKIRALCLKEASKDKSVVTFDGSRSHELEFCKEIREIIKNYEEIDDARIQYLLSYLKRQSGELFFHISCVETAIMLVQGKSIFYATPFYYDVGICIFFPIYLSLLRKEKAVILIEDTGNLKEIIAWVKKGIEEIQDLVDFWNVDLLDGSVEQTDVGILPFQIINQQDKVYWLDEFLDKVSFAAVLEASDILAGGQEAVAALAEKVGRKTPRCTWFLCDKNAESMVDLFSHLLNSEIKYVSATPYYAKKTMLAYWNTESEPFSPWKPAKRYLGVEARIAEIAGKEHISHLIWYGEDVMPVYDLQWIFGQYYDLYGKRTGEKPYQMQLNSRISFEISGNANKLETEQFLLVEDSNCNLFELGRQFATRAQEKIFVNILSPDYMLRDYMKSIKDVMNADPKYITQFVPLPVNTMRNVALRLIRRMLEGEISEEEIWEFLKKGEEDVKREFINLRYLQKLINLVFNIDDAEISINFGSEFSNQEKEIKQIIYYRIVDERVKKEFRKYFSQASYIDEIGDRKYIGKLMLAGHLEQKYMKGQQVVLNGKYYVITGKNQSEYGQELLVRRASDQIYGRKYYRQLRRYFSFDKFDEIPSQKIVFRSHQVVLKRCHINLNAYSYGYLEMDSWNQFYNENRILGQFKQEETRIYRRKEALQVEFTGKMENKRLIYWTAIMLKETFCTFYPQYYHLLDVAVNYKEYREYEIPQELLTVILSHIDADTTRSFYILEDSREDMGLLRSIESNFTKIMKIIQDYVKWSKDNGDNYFGK</sequence>
<dbReference type="EMBL" id="VUMI01000001">
    <property type="protein sequence ID" value="MSS86909.1"/>
    <property type="molecule type" value="Genomic_DNA"/>
</dbReference>
<dbReference type="RefSeq" id="WP_154462992.1">
    <property type="nucleotide sequence ID" value="NZ_VUMI01000001.1"/>
</dbReference>
<organism evidence="2 3">
    <name type="scientific">Eisenbergiella porci</name>
    <dbReference type="NCBI Taxonomy" id="2652274"/>
    <lineage>
        <taxon>Bacteria</taxon>
        <taxon>Bacillati</taxon>
        <taxon>Bacillota</taxon>
        <taxon>Clostridia</taxon>
        <taxon>Lachnospirales</taxon>
        <taxon>Lachnospiraceae</taxon>
        <taxon>Eisenbergiella</taxon>
    </lineage>
</organism>
<dbReference type="GeneID" id="86051589"/>
<reference evidence="2 3" key="1">
    <citation type="submission" date="2019-08" db="EMBL/GenBank/DDBJ databases">
        <title>In-depth cultivation of the pig gut microbiome towards novel bacterial diversity and tailored functional studies.</title>
        <authorList>
            <person name="Wylensek D."/>
            <person name="Hitch T.C.A."/>
            <person name="Clavel T."/>
        </authorList>
    </citation>
    <scope>NUCLEOTIDE SEQUENCE [LARGE SCALE GENOMIC DNA]</scope>
    <source>
        <strain evidence="2 3">WCA-389-WT-23B</strain>
    </source>
</reference>
<evidence type="ECO:0000256" key="1">
    <source>
        <dbReference type="SAM" id="Phobius"/>
    </source>
</evidence>